<dbReference type="Proteomes" id="UP001558652">
    <property type="component" value="Unassembled WGS sequence"/>
</dbReference>
<evidence type="ECO:0000256" key="1">
    <source>
        <dbReference type="ARBA" id="ARBA00009636"/>
    </source>
</evidence>
<dbReference type="InterPro" id="IPR018316">
    <property type="entry name" value="Tubulin/FtsZ_2-layer-sand-dom"/>
</dbReference>
<dbReference type="SUPFAM" id="SSF55307">
    <property type="entry name" value="Tubulin C-terminal domain-like"/>
    <property type="match status" value="1"/>
</dbReference>
<dbReference type="PANTHER" id="PTHR11588">
    <property type="entry name" value="TUBULIN"/>
    <property type="match status" value="1"/>
</dbReference>
<dbReference type="GO" id="GO:0005525">
    <property type="term" value="F:GTP binding"/>
    <property type="evidence" value="ECO:0007669"/>
    <property type="project" value="UniProtKB-KW"/>
</dbReference>
<dbReference type="Gene3D" id="3.30.1330.20">
    <property type="entry name" value="Tubulin/FtsZ, C-terminal domain"/>
    <property type="match status" value="1"/>
</dbReference>
<name>A0ABD0YY61_9HEMI</name>
<dbReference type="AlphaFoldDB" id="A0ABD0YY61"/>
<reference evidence="6 7" key="1">
    <citation type="submission" date="2024-07" db="EMBL/GenBank/DDBJ databases">
        <title>Chromosome-level genome assembly of the water stick insect Ranatra chinensis (Heteroptera: Nepidae).</title>
        <authorList>
            <person name="Liu X."/>
        </authorList>
    </citation>
    <scope>NUCLEOTIDE SEQUENCE [LARGE SCALE GENOMIC DNA]</scope>
    <source>
        <strain evidence="6">Cailab_2021Rc</strain>
        <tissue evidence="6">Muscle</tissue>
    </source>
</reference>
<proteinExistence type="inferred from homology"/>
<dbReference type="EMBL" id="JBFDAA010000001">
    <property type="protein sequence ID" value="KAL1140874.1"/>
    <property type="molecule type" value="Genomic_DNA"/>
</dbReference>
<feature type="domain" description="Tubulin/FtsZ 2-layer sandwich" evidence="5">
    <location>
        <begin position="7"/>
        <end position="52"/>
    </location>
</feature>
<keyword evidence="2" id="KW-0493">Microtubule</keyword>
<dbReference type="InterPro" id="IPR037103">
    <property type="entry name" value="Tubulin/FtsZ-like_C"/>
</dbReference>
<keyword evidence="7" id="KW-1185">Reference proteome</keyword>
<comment type="caution">
    <text evidence="6">The sequence shown here is derived from an EMBL/GenBank/DDBJ whole genome shotgun (WGS) entry which is preliminary data.</text>
</comment>
<dbReference type="GO" id="GO:0005874">
    <property type="term" value="C:microtubule"/>
    <property type="evidence" value="ECO:0007669"/>
    <property type="project" value="UniProtKB-KW"/>
</dbReference>
<protein>
    <recommendedName>
        <fullName evidence="5">Tubulin/FtsZ 2-layer sandwich domain-containing protein</fullName>
    </recommendedName>
</protein>
<gene>
    <name evidence="6" type="ORF">AAG570_000802</name>
</gene>
<evidence type="ECO:0000256" key="3">
    <source>
        <dbReference type="ARBA" id="ARBA00022741"/>
    </source>
</evidence>
<organism evidence="6 7">
    <name type="scientific">Ranatra chinensis</name>
    <dbReference type="NCBI Taxonomy" id="642074"/>
    <lineage>
        <taxon>Eukaryota</taxon>
        <taxon>Metazoa</taxon>
        <taxon>Ecdysozoa</taxon>
        <taxon>Arthropoda</taxon>
        <taxon>Hexapoda</taxon>
        <taxon>Insecta</taxon>
        <taxon>Pterygota</taxon>
        <taxon>Neoptera</taxon>
        <taxon>Paraneoptera</taxon>
        <taxon>Hemiptera</taxon>
        <taxon>Heteroptera</taxon>
        <taxon>Panheteroptera</taxon>
        <taxon>Nepomorpha</taxon>
        <taxon>Nepidae</taxon>
        <taxon>Ranatrinae</taxon>
        <taxon>Ranatra</taxon>
    </lineage>
</organism>
<dbReference type="Pfam" id="PF03953">
    <property type="entry name" value="Tubulin_C"/>
    <property type="match status" value="1"/>
</dbReference>
<comment type="similarity">
    <text evidence="1">Belongs to the tubulin family.</text>
</comment>
<dbReference type="InterPro" id="IPR000217">
    <property type="entry name" value="Tubulin"/>
</dbReference>
<keyword evidence="4" id="KW-0342">GTP-binding</keyword>
<evidence type="ECO:0000313" key="7">
    <source>
        <dbReference type="Proteomes" id="UP001558652"/>
    </source>
</evidence>
<sequence>YHNRLNKRANFIKWALPGIKVGHCSFPADDHSDTFLFLTNTTSMAQLFEETLQNFNRLYLRKAHVHHYTNVDGFSIDGFTEARETLVDMLNKYVVCSQEIDIPRLKVV</sequence>
<feature type="non-terminal residue" evidence="6">
    <location>
        <position position="1"/>
    </location>
</feature>
<dbReference type="InterPro" id="IPR023123">
    <property type="entry name" value="Tubulin_C"/>
</dbReference>
<accession>A0ABD0YY61</accession>
<evidence type="ECO:0000256" key="4">
    <source>
        <dbReference type="ARBA" id="ARBA00023134"/>
    </source>
</evidence>
<evidence type="ECO:0000259" key="5">
    <source>
        <dbReference type="Pfam" id="PF03953"/>
    </source>
</evidence>
<keyword evidence="3" id="KW-0547">Nucleotide-binding</keyword>
<evidence type="ECO:0000256" key="2">
    <source>
        <dbReference type="ARBA" id="ARBA00022701"/>
    </source>
</evidence>
<evidence type="ECO:0000313" key="6">
    <source>
        <dbReference type="EMBL" id="KAL1140874.1"/>
    </source>
</evidence>
<dbReference type="Gene3D" id="1.10.287.600">
    <property type="entry name" value="Helix hairpin bin"/>
    <property type="match status" value="1"/>
</dbReference>
<dbReference type="InterPro" id="IPR008280">
    <property type="entry name" value="Tub_FtsZ_C"/>
</dbReference>